<dbReference type="HOGENOM" id="CLU_058478_0_0_1"/>
<evidence type="ECO:0000256" key="2">
    <source>
        <dbReference type="SAM" id="MobiDB-lite"/>
    </source>
</evidence>
<dbReference type="InterPro" id="IPR025207">
    <property type="entry name" value="Sim4_Fta4"/>
</dbReference>
<gene>
    <name evidence="3" type="ORF">A1O9_05743</name>
</gene>
<organism evidence="3 4">
    <name type="scientific">Exophiala aquamarina CBS 119918</name>
    <dbReference type="NCBI Taxonomy" id="1182545"/>
    <lineage>
        <taxon>Eukaryota</taxon>
        <taxon>Fungi</taxon>
        <taxon>Dikarya</taxon>
        <taxon>Ascomycota</taxon>
        <taxon>Pezizomycotina</taxon>
        <taxon>Eurotiomycetes</taxon>
        <taxon>Chaetothyriomycetidae</taxon>
        <taxon>Chaetothyriales</taxon>
        <taxon>Herpotrichiellaceae</taxon>
        <taxon>Exophiala</taxon>
    </lineage>
</organism>
<dbReference type="EMBL" id="AMGV01000004">
    <property type="protein sequence ID" value="KEF57823.1"/>
    <property type="molecule type" value="Genomic_DNA"/>
</dbReference>
<dbReference type="VEuPathDB" id="FungiDB:A1O9_05743"/>
<evidence type="ECO:0000313" key="3">
    <source>
        <dbReference type="EMBL" id="KEF57823.1"/>
    </source>
</evidence>
<accession>A0A072PEZ9</accession>
<dbReference type="Pfam" id="PF13093">
    <property type="entry name" value="FTA4"/>
    <property type="match status" value="1"/>
</dbReference>
<dbReference type="AlphaFoldDB" id="A0A072PEZ9"/>
<dbReference type="STRING" id="1182545.A0A072PEZ9"/>
<feature type="compositionally biased region" description="Polar residues" evidence="2">
    <location>
        <begin position="215"/>
        <end position="242"/>
    </location>
</feature>
<protein>
    <recommendedName>
        <fullName evidence="5">Kinetochore protein fta4</fullName>
    </recommendedName>
</protein>
<evidence type="ECO:0008006" key="5">
    <source>
        <dbReference type="Google" id="ProtNLM"/>
    </source>
</evidence>
<evidence type="ECO:0000256" key="1">
    <source>
        <dbReference type="SAM" id="Coils"/>
    </source>
</evidence>
<sequence length="242" mass="27495">MDEDSITGIKAAFIRSQVRHLSAPLQPSTTWRDFAPEPADGRLSEKAIQDIVSKVDDKVKQHNRMIFSAQSQRHVAEQIETLYWNRVTAAEDHAEIDTVVVRRDAVLTDTSTIANLPEDYADLHLHTDHLRQDDEGTQYKDSREKLLELSQERDALKKRVAQYQQLHKMLDPLQDPVANIQPNLVTRDGELSQELDRMRVLLARVSARLAETGSRPANKQLGQSSPRSTTNAEKITRLLETT</sequence>
<feature type="coiled-coil region" evidence="1">
    <location>
        <begin position="139"/>
        <end position="166"/>
    </location>
</feature>
<feature type="region of interest" description="Disordered" evidence="2">
    <location>
        <begin position="211"/>
        <end position="242"/>
    </location>
</feature>
<dbReference type="RefSeq" id="XP_013260413.1">
    <property type="nucleotide sequence ID" value="XM_013404959.1"/>
</dbReference>
<dbReference type="PANTHER" id="PTHR42040:SF1">
    <property type="entry name" value="INNER KINETOCHORE SUBUNIT FTA4"/>
    <property type="match status" value="1"/>
</dbReference>
<dbReference type="GO" id="GO:0031511">
    <property type="term" value="C:Mis6-Sim4 complex"/>
    <property type="evidence" value="ECO:0007669"/>
    <property type="project" value="InterPro"/>
</dbReference>
<dbReference type="Proteomes" id="UP000027920">
    <property type="component" value="Unassembled WGS sequence"/>
</dbReference>
<dbReference type="GeneID" id="25280666"/>
<name>A0A072PEZ9_9EURO</name>
<comment type="caution">
    <text evidence="3">The sequence shown here is derived from an EMBL/GenBank/DDBJ whole genome shotgun (WGS) entry which is preliminary data.</text>
</comment>
<evidence type="ECO:0000313" key="4">
    <source>
        <dbReference type="Proteomes" id="UP000027920"/>
    </source>
</evidence>
<keyword evidence="1" id="KW-0175">Coiled coil</keyword>
<reference evidence="3 4" key="1">
    <citation type="submission" date="2013-03" db="EMBL/GenBank/DDBJ databases">
        <title>The Genome Sequence of Exophiala aquamarina CBS 119918.</title>
        <authorList>
            <consortium name="The Broad Institute Genomics Platform"/>
            <person name="Cuomo C."/>
            <person name="de Hoog S."/>
            <person name="Gorbushina A."/>
            <person name="Walker B."/>
            <person name="Young S.K."/>
            <person name="Zeng Q."/>
            <person name="Gargeya S."/>
            <person name="Fitzgerald M."/>
            <person name="Haas B."/>
            <person name="Abouelleil A."/>
            <person name="Allen A.W."/>
            <person name="Alvarado L."/>
            <person name="Arachchi H.M."/>
            <person name="Berlin A.M."/>
            <person name="Chapman S.B."/>
            <person name="Gainer-Dewar J."/>
            <person name="Goldberg J."/>
            <person name="Griggs A."/>
            <person name="Gujja S."/>
            <person name="Hansen M."/>
            <person name="Howarth C."/>
            <person name="Imamovic A."/>
            <person name="Ireland A."/>
            <person name="Larimer J."/>
            <person name="McCowan C."/>
            <person name="Murphy C."/>
            <person name="Pearson M."/>
            <person name="Poon T.W."/>
            <person name="Priest M."/>
            <person name="Roberts A."/>
            <person name="Saif S."/>
            <person name="Shea T."/>
            <person name="Sisk P."/>
            <person name="Sykes S."/>
            <person name="Wortman J."/>
            <person name="Nusbaum C."/>
            <person name="Birren B."/>
        </authorList>
    </citation>
    <scope>NUCLEOTIDE SEQUENCE [LARGE SCALE GENOMIC DNA]</scope>
    <source>
        <strain evidence="3 4">CBS 119918</strain>
    </source>
</reference>
<proteinExistence type="predicted"/>
<keyword evidence="4" id="KW-1185">Reference proteome</keyword>
<dbReference type="PANTHER" id="PTHR42040">
    <property type="entry name" value="INNER KINETOCHORE SUBUNIT FTA4"/>
    <property type="match status" value="1"/>
</dbReference>
<dbReference type="OrthoDB" id="21214at2759"/>